<protein>
    <recommendedName>
        <fullName evidence="3">F-box domain-containing protein</fullName>
    </recommendedName>
</protein>
<dbReference type="GeneID" id="98144726"/>
<reference evidence="1 2" key="1">
    <citation type="submission" date="2024-07" db="EMBL/GenBank/DDBJ databases">
        <title>Section-level genome sequencing and comparative genomics of Aspergillus sections Usti and Cavernicolus.</title>
        <authorList>
            <consortium name="Lawrence Berkeley National Laboratory"/>
            <person name="Nybo J.L."/>
            <person name="Vesth T.C."/>
            <person name="Theobald S."/>
            <person name="Frisvad J.C."/>
            <person name="Larsen T.O."/>
            <person name="Kjaerboelling I."/>
            <person name="Rothschild-Mancinelli K."/>
            <person name="Lyhne E.K."/>
            <person name="Kogle M.E."/>
            <person name="Barry K."/>
            <person name="Clum A."/>
            <person name="Na H."/>
            <person name="Ledsgaard L."/>
            <person name="Lin J."/>
            <person name="Lipzen A."/>
            <person name="Kuo A."/>
            <person name="Riley R."/>
            <person name="Mondo S."/>
            <person name="Labutti K."/>
            <person name="Haridas S."/>
            <person name="Pangalinan J."/>
            <person name="Salamov A.A."/>
            <person name="Simmons B.A."/>
            <person name="Magnuson J.K."/>
            <person name="Chen J."/>
            <person name="Drula E."/>
            <person name="Henrissat B."/>
            <person name="Wiebenga A."/>
            <person name="Lubbers R.J."/>
            <person name="Gomes A.C."/>
            <person name="Macurrencykelacurrency M.R."/>
            <person name="Stajich J."/>
            <person name="Grigoriev I.V."/>
            <person name="Mortensen U.H."/>
            <person name="De Vries R.P."/>
            <person name="Baker S.E."/>
            <person name="Andersen M.R."/>
        </authorList>
    </citation>
    <scope>NUCLEOTIDE SEQUENCE [LARGE SCALE GENOMIC DNA]</scope>
    <source>
        <strain evidence="1 2">CBS 449.75</strain>
    </source>
</reference>
<dbReference type="CDD" id="cd09917">
    <property type="entry name" value="F-box_SF"/>
    <property type="match status" value="1"/>
</dbReference>
<keyword evidence="2" id="KW-1185">Reference proteome</keyword>
<organism evidence="1 2">
    <name type="scientific">Aspergillus lucknowensis</name>
    <dbReference type="NCBI Taxonomy" id="176173"/>
    <lineage>
        <taxon>Eukaryota</taxon>
        <taxon>Fungi</taxon>
        <taxon>Dikarya</taxon>
        <taxon>Ascomycota</taxon>
        <taxon>Pezizomycotina</taxon>
        <taxon>Eurotiomycetes</taxon>
        <taxon>Eurotiomycetidae</taxon>
        <taxon>Eurotiales</taxon>
        <taxon>Aspergillaceae</taxon>
        <taxon>Aspergillus</taxon>
        <taxon>Aspergillus subgen. Nidulantes</taxon>
    </lineage>
</organism>
<comment type="caution">
    <text evidence="1">The sequence shown here is derived from an EMBL/GenBank/DDBJ whole genome shotgun (WGS) entry which is preliminary data.</text>
</comment>
<accession>A0ABR4LLS6</accession>
<dbReference type="Proteomes" id="UP001610432">
    <property type="component" value="Unassembled WGS sequence"/>
</dbReference>
<dbReference type="EMBL" id="JBFXLQ010000034">
    <property type="protein sequence ID" value="KAL2865079.1"/>
    <property type="molecule type" value="Genomic_DNA"/>
</dbReference>
<proteinExistence type="predicted"/>
<evidence type="ECO:0000313" key="1">
    <source>
        <dbReference type="EMBL" id="KAL2865079.1"/>
    </source>
</evidence>
<evidence type="ECO:0008006" key="3">
    <source>
        <dbReference type="Google" id="ProtNLM"/>
    </source>
</evidence>
<sequence length="562" mass="65620">MDRLPPELFDLIGQYLSGADRKNLRLTSRTLHKKAPFHIKRVFLSPCHRDIEVFRAILADDHRRQEVRELVWDDTKFYPPPQRHHPAVDLDSDPDSEEEWMPPMHGDFVVECDWEPAPESEDAKRARLRELYPSLYKCALTTPAHWFWMPQQETVVDTMEDATGKAFSRWFPVPDADALRMRENDEITKRLAAEQTEIINAGIDRELFRAGLLSFPRLERVIVTPTAHRMFPFLHEYDTPLLRCLPNGFRAYNAEDWIPLHSAFDDAPYDECSRWRWRGFNIVVEELNNLRGRHHVSELLVNPGRKLMGVNHNLFWHPESPASTYATLYQLFQTVQLTRLELSLRMPSLSKDWDFLRNGLLKRALAQLTQLEVLSLYTTVETNIDVRHFHTETDATCLTDYLSPHAWPHLRSLTLGRLLVLHDDLLTFIRALPAHVVDLNLETVKIYAGDWRSLYASVKEDITITRGTGQRTDYAPRRRFRFSTQQQTTSRFICVDDDLHEFLYGDGPNPFDGDLPPHRIQFGFGVVIDEYDHRYRAPYVPPEWYRSVGPGRWVDIDIPEGS</sequence>
<dbReference type="RefSeq" id="XP_070884058.1">
    <property type="nucleotide sequence ID" value="XM_071029654.1"/>
</dbReference>
<gene>
    <name evidence="1" type="ORF">BJX67DRAFT_359215</name>
</gene>
<evidence type="ECO:0000313" key="2">
    <source>
        <dbReference type="Proteomes" id="UP001610432"/>
    </source>
</evidence>
<name>A0ABR4LLS6_9EURO</name>